<dbReference type="InterPro" id="IPR052894">
    <property type="entry name" value="AsmA-related"/>
</dbReference>
<feature type="domain" description="AsmA" evidence="2">
    <location>
        <begin position="4"/>
        <end position="211"/>
    </location>
</feature>
<accession>A0ABU8TS46</accession>
<dbReference type="Proteomes" id="UP001385499">
    <property type="component" value="Unassembled WGS sequence"/>
</dbReference>
<dbReference type="PANTHER" id="PTHR30441">
    <property type="entry name" value="DUF748 DOMAIN-CONTAINING PROTEIN"/>
    <property type="match status" value="1"/>
</dbReference>
<feature type="region of interest" description="Disordered" evidence="1">
    <location>
        <begin position="582"/>
        <end position="604"/>
    </location>
</feature>
<comment type="caution">
    <text evidence="3">The sequence shown here is derived from an EMBL/GenBank/DDBJ whole genome shotgun (WGS) entry which is preliminary data.</text>
</comment>
<dbReference type="PANTHER" id="PTHR30441:SF4">
    <property type="entry name" value="PROTEIN ASMA"/>
    <property type="match status" value="1"/>
</dbReference>
<feature type="domain" description="AsmA" evidence="2">
    <location>
        <begin position="532"/>
        <end position="788"/>
    </location>
</feature>
<evidence type="ECO:0000259" key="2">
    <source>
        <dbReference type="Pfam" id="PF05170"/>
    </source>
</evidence>
<dbReference type="Pfam" id="PF05170">
    <property type="entry name" value="AsmA"/>
    <property type="match status" value="2"/>
</dbReference>
<keyword evidence="4" id="KW-1185">Reference proteome</keyword>
<evidence type="ECO:0000313" key="4">
    <source>
        <dbReference type="Proteomes" id="UP001385499"/>
    </source>
</evidence>
<evidence type="ECO:0000313" key="3">
    <source>
        <dbReference type="EMBL" id="MEJ8476355.1"/>
    </source>
</evidence>
<proteinExistence type="predicted"/>
<sequence length="952" mass="99085">MRRLLIGLGALFFLLVTLVLAVPFFLPKEAIKRQVIAQVEKTVGWRLRLDGAVSLSLIPGFSLIAEQVGLSGEAGADGIEFAKAKKIEFGLGLAGLFGGEIRVTGIELVEPEIFLEIGPSGQTSWAPRRDLTPAEQAAEILSGELTAPTEPQPAAQNDQEEPSDVAYLKRIGIDRLEIVKGRVVYHDKGSEQRHEISELNLTLKAPDLTGEVGLESNFIWQEKPVAVSGSLTNPLGFVAGEQVPMDVLVGINESSLGVTGQAGLEPLRLNVAVSGSGPSLNDVAGLFGSPLASDPGAFSVFANVAGDETSVSMSDLSASVGSLGLDGQVDANLRGAVPEVSGRLVLRESSLEDLLKLAGQSFPASGSLGGDVSFSASGDTAETLLATLDIKGKAKVSDGAVSGLGLADAVGGDASADQINDIALELTFNGLDEKASLNGGLSWRGEAFSVTGNATPAPLLDGRSAPVVAKVKGKRFSAGFDGSVSGASGLMGAVSVETADLRSLLAWVGQPIEAGSGLQAFKASGLFSLAGNTLGFEETRFMLDETSGEANGRIVLSERPKIEAKLALNALVLDPYLQTGQSTTAAPSKGPKSDAGQAPSGGAGWSEAKIDFSGLKAADVDFAITTKEIVWDKIKIDQSALTATIKDGVLTAKLNTLRLYDGQGSGEIRLNGQGATPKVSANFSLDRLSAYPVLKAAADFDWLEGATNIALDVTTSGASQRALVDALSGTASFNFADGAIRGLNIPKLVRGLSIETLLGWQSTPEEKTDFSTLSASFDIKKGVATSGDLTLIGPLVRMSGQGTTDMPNRTLDWRVEPKIVASLQGQAPTPRKKGAEKKMAGLGVPVVIRGAWDDPQIYPDIKGILENPEAAYQQLQSMGGELSKILKGGKPDDALVETANEAIKKATGGRAQIDIQKVIEGDVDDQEILKAVEEGLGLPSGLLGNFGRKKKE</sequence>
<dbReference type="EMBL" id="JBAKIA010000018">
    <property type="protein sequence ID" value="MEJ8476355.1"/>
    <property type="molecule type" value="Genomic_DNA"/>
</dbReference>
<dbReference type="RefSeq" id="WP_340276836.1">
    <property type="nucleotide sequence ID" value="NZ_JBAKIA010000018.1"/>
</dbReference>
<name>A0ABU8TS46_9HYPH</name>
<dbReference type="InterPro" id="IPR007844">
    <property type="entry name" value="AsmA"/>
</dbReference>
<evidence type="ECO:0000256" key="1">
    <source>
        <dbReference type="SAM" id="MobiDB-lite"/>
    </source>
</evidence>
<protein>
    <submittedName>
        <fullName evidence="3">AsmA family protein</fullName>
    </submittedName>
</protein>
<gene>
    <name evidence="3" type="ORF">V6575_19875</name>
</gene>
<reference evidence="3 4" key="1">
    <citation type="submission" date="2024-02" db="EMBL/GenBank/DDBJ databases">
        <title>Roseibium algae sp. nov., isolated from marine alga (Grateloupia sp.), showing potential in myo-inositol conversion.</title>
        <authorList>
            <person name="Wang Y."/>
        </authorList>
    </citation>
    <scope>NUCLEOTIDE SEQUENCE [LARGE SCALE GENOMIC DNA]</scope>
    <source>
        <strain evidence="3 4">H3510</strain>
    </source>
</reference>
<organism evidence="3 4">
    <name type="scientific">Roseibium algae</name>
    <dbReference type="NCBI Taxonomy" id="3123038"/>
    <lineage>
        <taxon>Bacteria</taxon>
        <taxon>Pseudomonadati</taxon>
        <taxon>Pseudomonadota</taxon>
        <taxon>Alphaproteobacteria</taxon>
        <taxon>Hyphomicrobiales</taxon>
        <taxon>Stappiaceae</taxon>
        <taxon>Roseibium</taxon>
    </lineage>
</organism>